<organism evidence="2 3">
    <name type="scientific">Pisum sativum</name>
    <name type="common">Garden pea</name>
    <name type="synonym">Lathyrus oleraceus</name>
    <dbReference type="NCBI Taxonomy" id="3888"/>
    <lineage>
        <taxon>Eukaryota</taxon>
        <taxon>Viridiplantae</taxon>
        <taxon>Streptophyta</taxon>
        <taxon>Embryophyta</taxon>
        <taxon>Tracheophyta</taxon>
        <taxon>Spermatophyta</taxon>
        <taxon>Magnoliopsida</taxon>
        <taxon>eudicotyledons</taxon>
        <taxon>Gunneridae</taxon>
        <taxon>Pentapetalae</taxon>
        <taxon>rosids</taxon>
        <taxon>fabids</taxon>
        <taxon>Fabales</taxon>
        <taxon>Fabaceae</taxon>
        <taxon>Papilionoideae</taxon>
        <taxon>50 kb inversion clade</taxon>
        <taxon>NPAAA clade</taxon>
        <taxon>Hologalegina</taxon>
        <taxon>IRL clade</taxon>
        <taxon>Fabeae</taxon>
        <taxon>Lathyrus</taxon>
    </lineage>
</organism>
<dbReference type="EMBL" id="JAMSHJ010000003">
    <property type="protein sequence ID" value="KAI5431146.1"/>
    <property type="molecule type" value="Genomic_DNA"/>
</dbReference>
<feature type="region of interest" description="Disordered" evidence="1">
    <location>
        <begin position="53"/>
        <end position="83"/>
    </location>
</feature>
<comment type="caution">
    <text evidence="2">The sequence shown here is derived from an EMBL/GenBank/DDBJ whole genome shotgun (WGS) entry which is preliminary data.</text>
</comment>
<feature type="compositionally biased region" description="Gly residues" evidence="1">
    <location>
        <begin position="213"/>
        <end position="231"/>
    </location>
</feature>
<evidence type="ECO:0000256" key="1">
    <source>
        <dbReference type="SAM" id="MobiDB-lite"/>
    </source>
</evidence>
<reference evidence="2 3" key="1">
    <citation type="journal article" date="2022" name="Nat. Genet.">
        <title>Improved pea reference genome and pan-genome highlight genomic features and evolutionary characteristics.</title>
        <authorList>
            <person name="Yang T."/>
            <person name="Liu R."/>
            <person name="Luo Y."/>
            <person name="Hu S."/>
            <person name="Wang D."/>
            <person name="Wang C."/>
            <person name="Pandey M.K."/>
            <person name="Ge S."/>
            <person name="Xu Q."/>
            <person name="Li N."/>
            <person name="Li G."/>
            <person name="Huang Y."/>
            <person name="Saxena R.K."/>
            <person name="Ji Y."/>
            <person name="Li M."/>
            <person name="Yan X."/>
            <person name="He Y."/>
            <person name="Liu Y."/>
            <person name="Wang X."/>
            <person name="Xiang C."/>
            <person name="Varshney R.K."/>
            <person name="Ding H."/>
            <person name="Gao S."/>
            <person name="Zong X."/>
        </authorList>
    </citation>
    <scope>NUCLEOTIDE SEQUENCE [LARGE SCALE GENOMIC DNA]</scope>
    <source>
        <strain evidence="2 3">cv. Zhongwan 6</strain>
    </source>
</reference>
<gene>
    <name evidence="2" type="ORF">KIW84_035344</name>
</gene>
<dbReference type="Gramene" id="Psat03G0534400-T1">
    <property type="protein sequence ID" value="KAI5431146.1"/>
    <property type="gene ID" value="KIW84_035344"/>
</dbReference>
<dbReference type="Proteomes" id="UP001058974">
    <property type="component" value="Chromosome 3"/>
</dbReference>
<feature type="region of interest" description="Disordered" evidence="1">
    <location>
        <begin position="206"/>
        <end position="234"/>
    </location>
</feature>
<evidence type="ECO:0000313" key="3">
    <source>
        <dbReference type="Proteomes" id="UP001058974"/>
    </source>
</evidence>
<dbReference type="AlphaFoldDB" id="A0A9D4Y6D1"/>
<keyword evidence="3" id="KW-1185">Reference proteome</keyword>
<name>A0A9D4Y6D1_PEA</name>
<dbReference type="PANTHER" id="PTHR47481:SF30">
    <property type="entry name" value="CCHC-TYPE DOMAIN-CONTAINING PROTEIN"/>
    <property type="match status" value="1"/>
</dbReference>
<sequence>MATMRDGGIIFREGRDGNRQRQTYQELLTREVFSTREPPEPTSVQRLAIITSPTAPDFPELTPPKPKPSSTTSGPGRRGQWRPSVAYCPAKSLVLECEDRRFDDTPYVVSIGDLMSHCDQLEAILDGLPIEYQALASIIRYGDEPCGFIVAETMLLSHEACLDRAPHLSPQDSLSVDLTQGNVTPTSHSTVSIIPDTPSQLLSQESLPQFDGTRGGRGGRSFNSRGGGRNGGKSHVQCQICSNIGHDAKTAPPSVSQWRAPPPGFALRPTTSPYASFLAKQPQAYLTDNISTSSSDQVMLGNGQGLLYSVFTSQPPGGDSTIGLGRGVVLEASLGLFRICELDYVKGVDT</sequence>
<dbReference type="PANTHER" id="PTHR47481">
    <property type="match status" value="1"/>
</dbReference>
<protein>
    <submittedName>
        <fullName evidence="2">Uncharacterized protein</fullName>
    </submittedName>
</protein>
<proteinExistence type="predicted"/>
<accession>A0A9D4Y6D1</accession>
<evidence type="ECO:0000313" key="2">
    <source>
        <dbReference type="EMBL" id="KAI5431146.1"/>
    </source>
</evidence>